<keyword evidence="2" id="KW-1133">Transmembrane helix</keyword>
<feature type="domain" description="DUF6533" evidence="3">
    <location>
        <begin position="25"/>
        <end position="66"/>
    </location>
</feature>
<evidence type="ECO:0000259" key="3">
    <source>
        <dbReference type="Pfam" id="PF20151"/>
    </source>
</evidence>
<accession>A0A5C2S6X4</accession>
<feature type="transmembrane region" description="Helical" evidence="2">
    <location>
        <begin position="58"/>
        <end position="76"/>
    </location>
</feature>
<dbReference type="Proteomes" id="UP000313359">
    <property type="component" value="Unassembled WGS sequence"/>
</dbReference>
<evidence type="ECO:0000313" key="4">
    <source>
        <dbReference type="EMBL" id="RPD59048.1"/>
    </source>
</evidence>
<evidence type="ECO:0000256" key="2">
    <source>
        <dbReference type="SAM" id="Phobius"/>
    </source>
</evidence>
<feature type="region of interest" description="Disordered" evidence="1">
    <location>
        <begin position="327"/>
        <end position="350"/>
    </location>
</feature>
<organism evidence="4 5">
    <name type="scientific">Lentinus tigrinus ALCF2SS1-6</name>
    <dbReference type="NCBI Taxonomy" id="1328759"/>
    <lineage>
        <taxon>Eukaryota</taxon>
        <taxon>Fungi</taxon>
        <taxon>Dikarya</taxon>
        <taxon>Basidiomycota</taxon>
        <taxon>Agaricomycotina</taxon>
        <taxon>Agaricomycetes</taxon>
        <taxon>Polyporales</taxon>
        <taxon>Polyporaceae</taxon>
        <taxon>Lentinus</taxon>
    </lineage>
</organism>
<keyword evidence="2" id="KW-0472">Membrane</keyword>
<feature type="transmembrane region" description="Helical" evidence="2">
    <location>
        <begin position="88"/>
        <end position="109"/>
    </location>
</feature>
<reference evidence="4" key="1">
    <citation type="journal article" date="2018" name="Genome Biol. Evol.">
        <title>Genomics and development of Lentinus tigrinus, a white-rot wood-decaying mushroom with dimorphic fruiting bodies.</title>
        <authorList>
            <person name="Wu B."/>
            <person name="Xu Z."/>
            <person name="Knudson A."/>
            <person name="Carlson A."/>
            <person name="Chen N."/>
            <person name="Kovaka S."/>
            <person name="LaButti K."/>
            <person name="Lipzen A."/>
            <person name="Pennachio C."/>
            <person name="Riley R."/>
            <person name="Schakwitz W."/>
            <person name="Umezawa K."/>
            <person name="Ohm R.A."/>
            <person name="Grigoriev I.V."/>
            <person name="Nagy L.G."/>
            <person name="Gibbons J."/>
            <person name="Hibbett D."/>
        </authorList>
    </citation>
    <scope>NUCLEOTIDE SEQUENCE [LARGE SCALE GENOMIC DNA]</scope>
    <source>
        <strain evidence="4">ALCF2SS1-6</strain>
    </source>
</reference>
<dbReference type="Pfam" id="PF20151">
    <property type="entry name" value="DUF6533"/>
    <property type="match status" value="1"/>
</dbReference>
<evidence type="ECO:0000256" key="1">
    <source>
        <dbReference type="SAM" id="MobiDB-lite"/>
    </source>
</evidence>
<gene>
    <name evidence="4" type="ORF">L227DRAFT_654426</name>
</gene>
<feature type="transmembrane region" description="Helical" evidence="2">
    <location>
        <begin position="213"/>
        <end position="236"/>
    </location>
</feature>
<name>A0A5C2S6X4_9APHY</name>
<feature type="transmembrane region" description="Helical" evidence="2">
    <location>
        <begin position="163"/>
        <end position="192"/>
    </location>
</feature>
<sequence>MSSAADVLAAAIVASFKSLFIEYHCDFAASVLFLYDALITVDREVACFWTTKWSGSSLLFFANKYICVTLYIMLLFDSATFHSDKSCSSFIIALSVVQRLQLVPWAAFSALRAFVLSRSKLLGALVFILSLAPLAANLVFYGYQLTGKNLWPFGCLQSALTLYQPICIVVIVARVPLLVSDILLICITWAKLSGRDTLRDIRQSKRMTLSDIVLWDGTVYFVAIFIMNLLHLVLSVAALGPGVASDGASYVTIFTAPITSILVSHFLLQLQEANQTVIRVDSDDPLHFSRNPYDDTPGFIRSLGAVLTPGLPVPHSDDDSELYVTSRSGWDEEDEVQASESPAHVPFSSA</sequence>
<dbReference type="EMBL" id="ML122272">
    <property type="protein sequence ID" value="RPD59048.1"/>
    <property type="molecule type" value="Genomic_DNA"/>
</dbReference>
<keyword evidence="5" id="KW-1185">Reference proteome</keyword>
<dbReference type="OrthoDB" id="2753083at2759"/>
<dbReference type="InterPro" id="IPR045340">
    <property type="entry name" value="DUF6533"/>
</dbReference>
<keyword evidence="2" id="KW-0812">Transmembrane</keyword>
<protein>
    <recommendedName>
        <fullName evidence="3">DUF6533 domain-containing protein</fullName>
    </recommendedName>
</protein>
<dbReference type="AlphaFoldDB" id="A0A5C2S6X4"/>
<feature type="transmembrane region" description="Helical" evidence="2">
    <location>
        <begin position="248"/>
        <end position="268"/>
    </location>
</feature>
<evidence type="ECO:0000313" key="5">
    <source>
        <dbReference type="Proteomes" id="UP000313359"/>
    </source>
</evidence>
<proteinExistence type="predicted"/>
<feature type="transmembrane region" description="Helical" evidence="2">
    <location>
        <begin position="121"/>
        <end position="143"/>
    </location>
</feature>